<keyword evidence="9 15" id="KW-0261">Viral envelope protein</keyword>
<keyword evidence="8" id="KW-1043">Host membrane</keyword>
<protein>
    <submittedName>
        <fullName evidence="17">Cell attachment protein</fullName>
    </submittedName>
</protein>
<keyword evidence="6" id="KW-1161">Viral attachment to host cell</keyword>
<evidence type="ECO:0000256" key="4">
    <source>
        <dbReference type="ARBA" id="ARBA00022581"/>
    </source>
</evidence>
<evidence type="ECO:0000256" key="9">
    <source>
        <dbReference type="ARBA" id="ARBA00022879"/>
    </source>
</evidence>
<evidence type="ECO:0000256" key="5">
    <source>
        <dbReference type="ARBA" id="ARBA00022692"/>
    </source>
</evidence>
<evidence type="ECO:0000256" key="14">
    <source>
        <dbReference type="ARBA" id="ARBA00023296"/>
    </source>
</evidence>
<dbReference type="GO" id="GO:0046789">
    <property type="term" value="F:host cell surface receptor binding"/>
    <property type="evidence" value="ECO:0007669"/>
    <property type="project" value="InterPro"/>
</dbReference>
<keyword evidence="14" id="KW-1160">Virus entry into host cell</keyword>
<reference evidence="17" key="1">
    <citation type="journal article" date="2022" name="bioRxiv">
        <title>The characterization of multiple novel paramyxovirus species highlights the diverse nature of the subfamily Orthoparamyxovirinae.</title>
        <authorList>
            <person name="Vanmechelen B."/>
            <person name="Meurs S."/>
            <person name="Horemans M."/>
            <person name="Loosen A."/>
            <person name="Maes T.J."/>
            <person name="Laenen L."/>
            <person name="Vergote V."/>
            <person name="Koundouno F.R."/>
            <person name="Magassouba N."/>
            <person name="Konde M.K."/>
            <person name="Conde I.S."/>
            <person name="Carroll M.W."/>
            <person name="Maes P."/>
        </authorList>
    </citation>
    <scope>NUCLEOTIDE SEQUENCE</scope>
    <source>
        <strain evidence="17">BE/Gierle/As/1/2013</strain>
    </source>
</reference>
<accession>A0AAE9KYN9</accession>
<dbReference type="Gene3D" id="2.120.10.10">
    <property type="match status" value="1"/>
</dbReference>
<keyword evidence="11 16" id="KW-1133">Transmembrane helix</keyword>
<evidence type="ECO:0000256" key="3">
    <source>
        <dbReference type="ARBA" id="ARBA00022546"/>
    </source>
</evidence>
<dbReference type="GO" id="GO:0046718">
    <property type="term" value="P:symbiont entry into host cell"/>
    <property type="evidence" value="ECO:0007669"/>
    <property type="project" value="UniProtKB-KW"/>
</dbReference>
<sequence length="596" mass="65908">MASVPSISESYYKYPTNAIQTFQEHIPKPPIRRRPFVRSLIIAAFFAITLTTLALVAINLSVSHLARDDLFGAAKEASEILNKLASETREVMEPELLAIVNAVSVGIPSLINEMRQSIINVVKTSAPITPKTEPPTPALPVTPELYDPFGPQWQQAYPSLYWPIWTQGYRICASYSARNAHALALVSGYSGISSLTTNPYCEKGPVLAATADGYALTYSLLSTTCTQPQGQYFEVGHIIPDNYNRPRFERQRSSILLTDYPEVACSVIPHPAGAYFLCTPRHNLTTATPDNHIHITVVNMDMAFGPQTFVYRVNKNQTGFVLLDLLMGEGAGVIVNDVLEALVIVTVSQDSEHSYACNPESGNCDSTSDQQCRWGGMSYTAGTGRAYQALLRIHLSRDGHHQTDVLLFDPRDYAYPRTGDEFYDSKQGSRWFVTDNGGWHGVPQLLQATLAARISTRGRYVEHFEPPVQGQCGNPTGCANNCTYRPMQIPAILNPLGPSFTGIKCRHPNTGIESMIYSRFNGGFEETYTVFPLVWALRRTQTKCFMWNGGPWCMSVAELIPTPGVSSRTLIGSQMYNPYSLCDTYDESHASINPAI</sequence>
<keyword evidence="13" id="KW-0325">Glycoprotein</keyword>
<evidence type="ECO:0000256" key="8">
    <source>
        <dbReference type="ARBA" id="ARBA00022870"/>
    </source>
</evidence>
<dbReference type="GO" id="GO:0033644">
    <property type="term" value="C:host cell membrane"/>
    <property type="evidence" value="ECO:0007669"/>
    <property type="project" value="UniProtKB-SubCell"/>
</dbReference>
<dbReference type="Pfam" id="PF00423">
    <property type="entry name" value="HN"/>
    <property type="match status" value="1"/>
</dbReference>
<evidence type="ECO:0000256" key="15">
    <source>
        <dbReference type="RuleBase" id="RU004216"/>
    </source>
</evidence>
<evidence type="ECO:0000256" key="1">
    <source>
        <dbReference type="ARBA" id="ARBA00004208"/>
    </source>
</evidence>
<dbReference type="EMBL" id="OK623356">
    <property type="protein sequence ID" value="UQM99546.1"/>
    <property type="molecule type" value="Viral_cRNA"/>
</dbReference>
<comment type="subcellular location">
    <subcellularLocation>
        <location evidence="2">Host membrane</location>
        <topology evidence="2">Single-pass type II membrane protein</topology>
    </subcellularLocation>
    <subcellularLocation>
        <location evidence="1">Virion membrane</location>
        <topology evidence="1">Single-pass type II membrane protein</topology>
    </subcellularLocation>
</comment>
<keyword evidence="18" id="KW-1185">Reference proteome</keyword>
<evidence type="ECO:0000256" key="12">
    <source>
        <dbReference type="ARBA" id="ARBA00023136"/>
    </source>
</evidence>
<proteinExistence type="inferred from homology"/>
<keyword evidence="12 16" id="KW-0472">Membrane</keyword>
<dbReference type="SUPFAM" id="SSF50939">
    <property type="entry name" value="Sialidases"/>
    <property type="match status" value="1"/>
</dbReference>
<evidence type="ECO:0000256" key="10">
    <source>
        <dbReference type="ARBA" id="ARBA00022968"/>
    </source>
</evidence>
<evidence type="ECO:0000256" key="2">
    <source>
        <dbReference type="ARBA" id="ARBA00004597"/>
    </source>
</evidence>
<feature type="transmembrane region" description="Helical" evidence="16">
    <location>
        <begin position="36"/>
        <end position="58"/>
    </location>
</feature>
<dbReference type="Proteomes" id="UP001247283">
    <property type="component" value="Segment"/>
</dbReference>
<evidence type="ECO:0000256" key="6">
    <source>
        <dbReference type="ARBA" id="ARBA00022804"/>
    </source>
</evidence>
<name>A0AAE9KYN9_9MONO</name>
<dbReference type="InterPro" id="IPR036278">
    <property type="entry name" value="Sialidase_sf"/>
</dbReference>
<evidence type="ECO:0000256" key="16">
    <source>
        <dbReference type="SAM" id="Phobius"/>
    </source>
</evidence>
<evidence type="ECO:0000256" key="7">
    <source>
        <dbReference type="ARBA" id="ARBA00022844"/>
    </source>
</evidence>
<dbReference type="GO" id="GO:0019031">
    <property type="term" value="C:viral envelope"/>
    <property type="evidence" value="ECO:0007669"/>
    <property type="project" value="UniProtKB-KW"/>
</dbReference>
<gene>
    <name evidence="17" type="primary">G</name>
</gene>
<keyword evidence="4" id="KW-0945">Host-virus interaction</keyword>
<dbReference type="GO" id="GO:0019062">
    <property type="term" value="P:virion attachment to host cell"/>
    <property type="evidence" value="ECO:0007669"/>
    <property type="project" value="UniProtKB-KW"/>
</dbReference>
<keyword evidence="10" id="KW-0735">Signal-anchor</keyword>
<keyword evidence="5 16" id="KW-0812">Transmembrane</keyword>
<evidence type="ECO:0000256" key="11">
    <source>
        <dbReference type="ARBA" id="ARBA00022989"/>
    </source>
</evidence>
<dbReference type="GO" id="GO:0055036">
    <property type="term" value="C:virion membrane"/>
    <property type="evidence" value="ECO:0007669"/>
    <property type="project" value="UniProtKB-SubCell"/>
</dbReference>
<organism evidence="17 18">
    <name type="scientific">Gierle apodemus virus</name>
    <dbReference type="NCBI Taxonomy" id="2940985"/>
    <lineage>
        <taxon>Viruses</taxon>
        <taxon>Riboviria</taxon>
        <taxon>Orthornavirae</taxon>
        <taxon>Negarnaviricota</taxon>
        <taxon>Haploviricotina</taxon>
        <taxon>Monjiviricetes</taxon>
        <taxon>Mononegavirales</taxon>
        <taxon>Paramyxoviridae</taxon>
        <taxon>Orthoparamyxovirinae</taxon>
        <taxon>Paramorbillivirus</taxon>
        <taxon>Paramorbillivirus gierlense</taxon>
    </lineage>
</organism>
<evidence type="ECO:0000313" key="17">
    <source>
        <dbReference type="EMBL" id="UQM99546.1"/>
    </source>
</evidence>
<evidence type="ECO:0000313" key="18">
    <source>
        <dbReference type="Proteomes" id="UP001247283"/>
    </source>
</evidence>
<keyword evidence="7" id="KW-0946">Virion</keyword>
<evidence type="ECO:0000256" key="13">
    <source>
        <dbReference type="ARBA" id="ARBA00023180"/>
    </source>
</evidence>
<keyword evidence="3 15" id="KW-0348">Hemagglutinin</keyword>
<comment type="similarity">
    <text evidence="15">Belongs to the paramyxoviruses hemagglutinin-neuraminidase family.</text>
</comment>
<dbReference type="InterPro" id="IPR000665">
    <property type="entry name" value="Hemagglutn/HN"/>
</dbReference>